<protein>
    <recommendedName>
        <fullName evidence="7">FAD/NAD(P)-binding domain-containing protein</fullName>
    </recommendedName>
</protein>
<dbReference type="InterPro" id="IPR051209">
    <property type="entry name" value="FAD-bind_Monooxygenase_sf"/>
</dbReference>
<dbReference type="Pfam" id="PF00743">
    <property type="entry name" value="FMO-like"/>
    <property type="match status" value="1"/>
</dbReference>
<dbReference type="EMBL" id="JARJLG010000071">
    <property type="protein sequence ID" value="KAJ7753395.1"/>
    <property type="molecule type" value="Genomic_DNA"/>
</dbReference>
<name>A0AAD7J0K7_9AGAR</name>
<accession>A0AAD7J0K7</accession>
<comment type="caution">
    <text evidence="5">The sequence shown here is derived from an EMBL/GenBank/DDBJ whole genome shotgun (WGS) entry which is preliminary data.</text>
</comment>
<evidence type="ECO:0000313" key="5">
    <source>
        <dbReference type="EMBL" id="KAJ7753395.1"/>
    </source>
</evidence>
<evidence type="ECO:0000256" key="4">
    <source>
        <dbReference type="ARBA" id="ARBA00023002"/>
    </source>
</evidence>
<dbReference type="InterPro" id="IPR036188">
    <property type="entry name" value="FAD/NAD-bd_sf"/>
</dbReference>
<dbReference type="GO" id="GO:0050660">
    <property type="term" value="F:flavin adenine dinucleotide binding"/>
    <property type="evidence" value="ECO:0007669"/>
    <property type="project" value="InterPro"/>
</dbReference>
<keyword evidence="2" id="KW-0285">Flavoprotein</keyword>
<organism evidence="5 6">
    <name type="scientific">Mycena maculata</name>
    <dbReference type="NCBI Taxonomy" id="230809"/>
    <lineage>
        <taxon>Eukaryota</taxon>
        <taxon>Fungi</taxon>
        <taxon>Dikarya</taxon>
        <taxon>Basidiomycota</taxon>
        <taxon>Agaricomycotina</taxon>
        <taxon>Agaricomycetes</taxon>
        <taxon>Agaricomycetidae</taxon>
        <taxon>Agaricales</taxon>
        <taxon>Marasmiineae</taxon>
        <taxon>Mycenaceae</taxon>
        <taxon>Mycena</taxon>
    </lineage>
</organism>
<keyword evidence="6" id="KW-1185">Reference proteome</keyword>
<evidence type="ECO:0000313" key="6">
    <source>
        <dbReference type="Proteomes" id="UP001215280"/>
    </source>
</evidence>
<dbReference type="Pfam" id="PF13450">
    <property type="entry name" value="NAD_binding_8"/>
    <property type="match status" value="1"/>
</dbReference>
<dbReference type="GO" id="GO:0004499">
    <property type="term" value="F:N,N-dimethylaniline monooxygenase activity"/>
    <property type="evidence" value="ECO:0007669"/>
    <property type="project" value="InterPro"/>
</dbReference>
<gene>
    <name evidence="5" type="ORF">DFH07DRAFT_960235</name>
</gene>
<dbReference type="PANTHER" id="PTHR42877">
    <property type="entry name" value="L-ORNITHINE N(5)-MONOOXYGENASE-RELATED"/>
    <property type="match status" value="1"/>
</dbReference>
<dbReference type="Proteomes" id="UP001215280">
    <property type="component" value="Unassembled WGS sequence"/>
</dbReference>
<evidence type="ECO:0000256" key="2">
    <source>
        <dbReference type="ARBA" id="ARBA00022630"/>
    </source>
</evidence>
<sequence length="196" mass="21874">MPDIAIIGAGIGGLAFSIALKRQLGFTDFKIYEKAADVRGSVLTSASWHPRTRHAHGNLQDNIYPPDTHAYWRKLAHKYALYPHILFNHLVVSAEWNAKEALYHIILISAIGILEAPRFPDIAGLSSFKGEVFHSAKWDAGVDLRGKRVAVIGNGASATQFVPMISQDPTVQVIEFCRTPNWFLPPIRTDYTPLWK</sequence>
<evidence type="ECO:0000256" key="3">
    <source>
        <dbReference type="ARBA" id="ARBA00022827"/>
    </source>
</evidence>
<keyword evidence="3" id="KW-0274">FAD</keyword>
<evidence type="ECO:0008006" key="7">
    <source>
        <dbReference type="Google" id="ProtNLM"/>
    </source>
</evidence>
<reference evidence="5" key="1">
    <citation type="submission" date="2023-03" db="EMBL/GenBank/DDBJ databases">
        <title>Massive genome expansion in bonnet fungi (Mycena s.s.) driven by repeated elements and novel gene families across ecological guilds.</title>
        <authorList>
            <consortium name="Lawrence Berkeley National Laboratory"/>
            <person name="Harder C.B."/>
            <person name="Miyauchi S."/>
            <person name="Viragh M."/>
            <person name="Kuo A."/>
            <person name="Thoen E."/>
            <person name="Andreopoulos B."/>
            <person name="Lu D."/>
            <person name="Skrede I."/>
            <person name="Drula E."/>
            <person name="Henrissat B."/>
            <person name="Morin E."/>
            <person name="Kohler A."/>
            <person name="Barry K."/>
            <person name="LaButti K."/>
            <person name="Morin E."/>
            <person name="Salamov A."/>
            <person name="Lipzen A."/>
            <person name="Mereny Z."/>
            <person name="Hegedus B."/>
            <person name="Baldrian P."/>
            <person name="Stursova M."/>
            <person name="Weitz H."/>
            <person name="Taylor A."/>
            <person name="Grigoriev I.V."/>
            <person name="Nagy L.G."/>
            <person name="Martin F."/>
            <person name="Kauserud H."/>
        </authorList>
    </citation>
    <scope>NUCLEOTIDE SEQUENCE</scope>
    <source>
        <strain evidence="5">CBHHK188m</strain>
    </source>
</reference>
<dbReference type="Gene3D" id="3.50.50.60">
    <property type="entry name" value="FAD/NAD(P)-binding domain"/>
    <property type="match status" value="1"/>
</dbReference>
<comment type="similarity">
    <text evidence="1">Belongs to the FAD-binding monooxygenase family.</text>
</comment>
<keyword evidence="4" id="KW-0560">Oxidoreductase</keyword>
<dbReference type="GO" id="GO:0050661">
    <property type="term" value="F:NADP binding"/>
    <property type="evidence" value="ECO:0007669"/>
    <property type="project" value="InterPro"/>
</dbReference>
<proteinExistence type="inferred from homology"/>
<dbReference type="AlphaFoldDB" id="A0AAD7J0K7"/>
<dbReference type="SUPFAM" id="SSF51905">
    <property type="entry name" value="FAD/NAD(P)-binding domain"/>
    <property type="match status" value="1"/>
</dbReference>
<evidence type="ECO:0000256" key="1">
    <source>
        <dbReference type="ARBA" id="ARBA00010139"/>
    </source>
</evidence>
<dbReference type="InterPro" id="IPR020946">
    <property type="entry name" value="Flavin_mOase-like"/>
</dbReference>
<dbReference type="PANTHER" id="PTHR42877:SF4">
    <property type="entry name" value="FAD_NAD(P)-BINDING DOMAIN-CONTAINING PROTEIN-RELATED"/>
    <property type="match status" value="1"/>
</dbReference>